<proteinExistence type="predicted"/>
<feature type="domain" description="PTS EIIA type-2" evidence="11">
    <location>
        <begin position="14"/>
        <end position="157"/>
    </location>
</feature>
<sequence>MCAKQEPESRSLTDLLPPEAVHLHASAADWRAAVEEAGRLLHESGSTTAAYTQQMIAAVDRFGPYIVIAPGFALAHAQASEAVLEPGMSWLSLDEPVSFGHPQNDPVDLVVGLASTDHDTHLEALRQIAEIVSDPARRAELSAADDADQLLHAIDASLGKKDS</sequence>
<evidence type="ECO:0000256" key="4">
    <source>
        <dbReference type="ARBA" id="ARBA00022553"/>
    </source>
</evidence>
<evidence type="ECO:0000256" key="10">
    <source>
        <dbReference type="ARBA" id="ARBA00042072"/>
    </source>
</evidence>
<evidence type="ECO:0000313" key="13">
    <source>
        <dbReference type="Proteomes" id="UP000008495"/>
    </source>
</evidence>
<organism evidence="12 13">
    <name type="scientific">Austwickia chelonae NBRC 105200</name>
    <dbReference type="NCBI Taxonomy" id="1184607"/>
    <lineage>
        <taxon>Bacteria</taxon>
        <taxon>Bacillati</taxon>
        <taxon>Actinomycetota</taxon>
        <taxon>Actinomycetes</taxon>
        <taxon>Micrococcales</taxon>
        <taxon>Dermatophilaceae</taxon>
        <taxon>Austwickia</taxon>
    </lineage>
</organism>
<keyword evidence="7" id="KW-0418">Kinase</keyword>
<dbReference type="GO" id="GO:0009401">
    <property type="term" value="P:phosphoenolpyruvate-dependent sugar phosphotransferase system"/>
    <property type="evidence" value="ECO:0007669"/>
    <property type="project" value="UniProtKB-KW"/>
</dbReference>
<evidence type="ECO:0000259" key="11">
    <source>
        <dbReference type="PROSITE" id="PS51094"/>
    </source>
</evidence>
<evidence type="ECO:0000256" key="2">
    <source>
        <dbReference type="ARBA" id="ARBA00022448"/>
    </source>
</evidence>
<comment type="caution">
    <text evidence="12">The sequence shown here is derived from an EMBL/GenBank/DDBJ whole genome shotgun (WGS) entry which is preliminary data.</text>
</comment>
<evidence type="ECO:0000256" key="7">
    <source>
        <dbReference type="ARBA" id="ARBA00022777"/>
    </source>
</evidence>
<dbReference type="EMBL" id="BAGZ01000003">
    <property type="protein sequence ID" value="GAB76938.1"/>
    <property type="molecule type" value="Genomic_DNA"/>
</dbReference>
<evidence type="ECO:0000313" key="12">
    <source>
        <dbReference type="EMBL" id="GAB76938.1"/>
    </source>
</evidence>
<dbReference type="GO" id="GO:0016301">
    <property type="term" value="F:kinase activity"/>
    <property type="evidence" value="ECO:0007669"/>
    <property type="project" value="UniProtKB-KW"/>
</dbReference>
<gene>
    <name evidence="12" type="ORF">AUCHE_03_01560</name>
</gene>
<dbReference type="STRING" id="100225.SAMN05421595_2074"/>
<dbReference type="AlphaFoldDB" id="K6V469"/>
<keyword evidence="4" id="KW-0597">Phosphoprotein</keyword>
<dbReference type="InterPro" id="IPR016152">
    <property type="entry name" value="PTrfase/Anion_transptr"/>
</dbReference>
<keyword evidence="2" id="KW-0813">Transport</keyword>
<dbReference type="Proteomes" id="UP000008495">
    <property type="component" value="Unassembled WGS sequence"/>
</dbReference>
<dbReference type="PROSITE" id="PS51094">
    <property type="entry name" value="PTS_EIIA_TYPE_2"/>
    <property type="match status" value="1"/>
</dbReference>
<dbReference type="SUPFAM" id="SSF55804">
    <property type="entry name" value="Phoshotransferase/anion transport protein"/>
    <property type="match status" value="1"/>
</dbReference>
<keyword evidence="13" id="KW-1185">Reference proteome</keyword>
<accession>K6V469</accession>
<evidence type="ECO:0000256" key="9">
    <source>
        <dbReference type="ARBA" id="ARBA00041175"/>
    </source>
</evidence>
<dbReference type="InterPro" id="IPR002178">
    <property type="entry name" value="PTS_EIIA_type-2_dom"/>
</dbReference>
<dbReference type="CDD" id="cd00211">
    <property type="entry name" value="PTS_IIA_fru"/>
    <property type="match status" value="1"/>
</dbReference>
<evidence type="ECO:0000256" key="6">
    <source>
        <dbReference type="ARBA" id="ARBA00022683"/>
    </source>
</evidence>
<dbReference type="RefSeq" id="WP_006501689.1">
    <property type="nucleotide sequence ID" value="NZ_BAGZ01000003.1"/>
</dbReference>
<dbReference type="PANTHER" id="PTHR36203:SF1">
    <property type="entry name" value="ASCORBATE-SPECIFIC PTS SYSTEM EIIA COMPONENT"/>
    <property type="match status" value="1"/>
</dbReference>
<evidence type="ECO:0000256" key="3">
    <source>
        <dbReference type="ARBA" id="ARBA00022490"/>
    </source>
</evidence>
<dbReference type="InterPro" id="IPR051351">
    <property type="entry name" value="Ascorbate-PTS_EIIA_comp"/>
</dbReference>
<evidence type="ECO:0000256" key="8">
    <source>
        <dbReference type="ARBA" id="ARBA00037387"/>
    </source>
</evidence>
<protein>
    <recommendedName>
        <fullName evidence="9">Ascorbate-specific PTS system EIIA component</fullName>
    </recommendedName>
    <alternativeName>
        <fullName evidence="10">Ascorbate-specific phosphotransferase enzyme IIA component</fullName>
    </alternativeName>
</protein>
<keyword evidence="6" id="KW-0598">Phosphotransferase system</keyword>
<keyword evidence="3" id="KW-0963">Cytoplasm</keyword>
<keyword evidence="5 12" id="KW-0808">Transferase</keyword>
<dbReference type="Pfam" id="PF00359">
    <property type="entry name" value="PTS_EIIA_2"/>
    <property type="match status" value="1"/>
</dbReference>
<evidence type="ECO:0000256" key="5">
    <source>
        <dbReference type="ARBA" id="ARBA00022679"/>
    </source>
</evidence>
<dbReference type="Gene3D" id="3.40.930.10">
    <property type="entry name" value="Mannitol-specific EII, Chain A"/>
    <property type="match status" value="1"/>
</dbReference>
<evidence type="ECO:0000256" key="1">
    <source>
        <dbReference type="ARBA" id="ARBA00004496"/>
    </source>
</evidence>
<name>K6V469_9MICO</name>
<dbReference type="GO" id="GO:0005737">
    <property type="term" value="C:cytoplasm"/>
    <property type="evidence" value="ECO:0007669"/>
    <property type="project" value="UniProtKB-SubCell"/>
</dbReference>
<comment type="subcellular location">
    <subcellularLocation>
        <location evidence="1">Cytoplasm</location>
    </subcellularLocation>
</comment>
<reference evidence="12 13" key="1">
    <citation type="submission" date="2012-08" db="EMBL/GenBank/DDBJ databases">
        <title>Whole genome shotgun sequence of Austwickia chelonae NBRC 105200.</title>
        <authorList>
            <person name="Yoshida I."/>
            <person name="Hosoyama A."/>
            <person name="Tsuchikane K."/>
            <person name="Katsumata H."/>
            <person name="Ando Y."/>
            <person name="Ohji S."/>
            <person name="Hamada M."/>
            <person name="Tamura T."/>
            <person name="Yamazoe A."/>
            <person name="Yamazaki S."/>
            <person name="Fujita N."/>
        </authorList>
    </citation>
    <scope>NUCLEOTIDE SEQUENCE [LARGE SCALE GENOMIC DNA]</scope>
    <source>
        <strain evidence="12 13">NBRC 105200</strain>
    </source>
</reference>
<comment type="function">
    <text evidence="8">The phosphoenolpyruvate-dependent sugar phosphotransferase system (sugar PTS), a major carbohydrate active transport system, catalyzes the phosphorylation of incoming sugar substrates concomitantly with their translocation across the cell membrane. The enzyme II UlaABC PTS system is involved in ascorbate transport.</text>
</comment>
<dbReference type="eggNOG" id="COG1762">
    <property type="taxonomic scope" value="Bacteria"/>
</dbReference>
<dbReference type="PANTHER" id="PTHR36203">
    <property type="entry name" value="ASCORBATE-SPECIFIC PTS SYSTEM EIIA COMPONENT"/>
    <property type="match status" value="1"/>
</dbReference>